<dbReference type="CDD" id="cd00075">
    <property type="entry name" value="HATPase"/>
    <property type="match status" value="1"/>
</dbReference>
<comment type="subcellular location">
    <subcellularLocation>
        <location evidence="3">Cell membrane</location>
    </subcellularLocation>
    <subcellularLocation>
        <location evidence="2">Membrane</location>
        <topology evidence="2">Multi-pass membrane protein</topology>
    </subcellularLocation>
</comment>
<keyword evidence="13 15" id="KW-0472">Membrane</keyword>
<evidence type="ECO:0000256" key="1">
    <source>
        <dbReference type="ARBA" id="ARBA00000085"/>
    </source>
</evidence>
<evidence type="ECO:0000256" key="8">
    <source>
        <dbReference type="ARBA" id="ARBA00022741"/>
    </source>
</evidence>
<evidence type="ECO:0000256" key="4">
    <source>
        <dbReference type="ARBA" id="ARBA00012438"/>
    </source>
</evidence>
<dbReference type="Gene3D" id="3.30.565.10">
    <property type="entry name" value="Histidine kinase-like ATPase, C-terminal domain"/>
    <property type="match status" value="1"/>
</dbReference>
<dbReference type="SUPFAM" id="SSF55874">
    <property type="entry name" value="ATPase domain of HSP90 chaperone/DNA topoisomerase II/histidine kinase"/>
    <property type="match status" value="1"/>
</dbReference>
<dbReference type="PANTHER" id="PTHR45569">
    <property type="entry name" value="SENSOR PROTEIN KDPD"/>
    <property type="match status" value="1"/>
</dbReference>
<dbReference type="Gene3D" id="3.40.50.300">
    <property type="entry name" value="P-loop containing nucleotide triphosphate hydrolases"/>
    <property type="match status" value="1"/>
</dbReference>
<dbReference type="Pfam" id="PF00512">
    <property type="entry name" value="HisKA"/>
    <property type="match status" value="1"/>
</dbReference>
<evidence type="ECO:0000256" key="2">
    <source>
        <dbReference type="ARBA" id="ARBA00004141"/>
    </source>
</evidence>
<evidence type="ECO:0000256" key="7">
    <source>
        <dbReference type="ARBA" id="ARBA00022692"/>
    </source>
</evidence>
<evidence type="ECO:0000256" key="12">
    <source>
        <dbReference type="ARBA" id="ARBA00023012"/>
    </source>
</evidence>
<dbReference type="EMBL" id="SSTM01000002">
    <property type="protein sequence ID" value="TJW11202.1"/>
    <property type="molecule type" value="Genomic_DNA"/>
</dbReference>
<dbReference type="OrthoDB" id="9806130at2"/>
<evidence type="ECO:0000256" key="3">
    <source>
        <dbReference type="ARBA" id="ARBA00004236"/>
    </source>
</evidence>
<dbReference type="Gene3D" id="3.30.450.40">
    <property type="match status" value="1"/>
</dbReference>
<dbReference type="InterPro" id="IPR029016">
    <property type="entry name" value="GAF-like_dom_sf"/>
</dbReference>
<evidence type="ECO:0000256" key="13">
    <source>
        <dbReference type="ARBA" id="ARBA00023136"/>
    </source>
</evidence>
<dbReference type="InterPro" id="IPR038318">
    <property type="entry name" value="KdpD_sf"/>
</dbReference>
<comment type="catalytic activity">
    <reaction evidence="1">
        <text>ATP + protein L-histidine = ADP + protein N-phospho-L-histidine.</text>
        <dbReference type="EC" id="2.7.13.3"/>
    </reaction>
</comment>
<dbReference type="AlphaFoldDB" id="A0A4T9TIF9"/>
<dbReference type="Pfam" id="PF02702">
    <property type="entry name" value="KdpD"/>
    <property type="match status" value="1"/>
</dbReference>
<dbReference type="SMART" id="SM00388">
    <property type="entry name" value="HisKA"/>
    <property type="match status" value="1"/>
</dbReference>
<organism evidence="17 18">
    <name type="scientific">Parvibacter caecicola</name>
    <dbReference type="NCBI Taxonomy" id="747645"/>
    <lineage>
        <taxon>Bacteria</taxon>
        <taxon>Bacillati</taxon>
        <taxon>Actinomycetota</taxon>
        <taxon>Coriobacteriia</taxon>
        <taxon>Coriobacteriales</taxon>
        <taxon>Coriobacteriaceae</taxon>
        <taxon>Parvibacter</taxon>
    </lineage>
</organism>
<keyword evidence="5" id="KW-0597">Phosphoprotein</keyword>
<dbReference type="GO" id="GO:0005886">
    <property type="term" value="C:plasma membrane"/>
    <property type="evidence" value="ECO:0007669"/>
    <property type="project" value="UniProtKB-SubCell"/>
</dbReference>
<dbReference type="InterPro" id="IPR052023">
    <property type="entry name" value="Histidine_kinase_KdpD"/>
</dbReference>
<dbReference type="InterPro" id="IPR003852">
    <property type="entry name" value="Sig_transdc_His_kinase_KdpD_N"/>
</dbReference>
<comment type="caution">
    <text evidence="17">The sequence shown here is derived from an EMBL/GenBank/DDBJ whole genome shotgun (WGS) entry which is preliminary data.</text>
</comment>
<protein>
    <recommendedName>
        <fullName evidence="4">histidine kinase</fullName>
        <ecNumber evidence="4">2.7.13.3</ecNumber>
    </recommendedName>
</protein>
<evidence type="ECO:0000256" key="10">
    <source>
        <dbReference type="ARBA" id="ARBA00022840"/>
    </source>
</evidence>
<proteinExistence type="predicted"/>
<dbReference type="GO" id="GO:0000155">
    <property type="term" value="F:phosphorelay sensor kinase activity"/>
    <property type="evidence" value="ECO:0007669"/>
    <property type="project" value="InterPro"/>
</dbReference>
<evidence type="ECO:0000256" key="6">
    <source>
        <dbReference type="ARBA" id="ARBA00022679"/>
    </source>
</evidence>
<dbReference type="GO" id="GO:0005524">
    <property type="term" value="F:ATP binding"/>
    <property type="evidence" value="ECO:0007669"/>
    <property type="project" value="UniProtKB-KW"/>
</dbReference>
<dbReference type="SMART" id="SM00387">
    <property type="entry name" value="HATPase_c"/>
    <property type="match status" value="1"/>
</dbReference>
<dbReference type="PROSITE" id="PS50109">
    <property type="entry name" value="HIS_KIN"/>
    <property type="match status" value="1"/>
</dbReference>
<feature type="domain" description="Histidine kinase" evidence="16">
    <location>
        <begin position="700"/>
        <end position="938"/>
    </location>
</feature>
<keyword evidence="8" id="KW-0547">Nucleotide-binding</keyword>
<dbReference type="Gene3D" id="1.20.120.620">
    <property type="entry name" value="Backbone structure of the membrane domain of e. Coli histidine kinase receptor kdpd"/>
    <property type="match status" value="1"/>
</dbReference>
<keyword evidence="11 15" id="KW-1133">Transmembrane helix</keyword>
<dbReference type="EC" id="2.7.13.3" evidence="4"/>
<evidence type="ECO:0000256" key="14">
    <source>
        <dbReference type="SAM" id="MobiDB-lite"/>
    </source>
</evidence>
<dbReference type="InterPro" id="IPR025201">
    <property type="entry name" value="KdpD_TM"/>
</dbReference>
<dbReference type="PANTHER" id="PTHR45569:SF1">
    <property type="entry name" value="SENSOR PROTEIN KDPD"/>
    <property type="match status" value="1"/>
</dbReference>
<dbReference type="InterPro" id="IPR036890">
    <property type="entry name" value="HATPase_C_sf"/>
</dbReference>
<keyword evidence="18" id="KW-1185">Reference proteome</keyword>
<feature type="transmembrane region" description="Helical" evidence="15">
    <location>
        <begin position="493"/>
        <end position="514"/>
    </location>
</feature>
<evidence type="ECO:0000256" key="11">
    <source>
        <dbReference type="ARBA" id="ARBA00022989"/>
    </source>
</evidence>
<dbReference type="InterPro" id="IPR027417">
    <property type="entry name" value="P-loop_NTPase"/>
</dbReference>
<evidence type="ECO:0000313" key="18">
    <source>
        <dbReference type="Proteomes" id="UP000309454"/>
    </source>
</evidence>
<feature type="transmembrane region" description="Helical" evidence="15">
    <location>
        <begin position="432"/>
        <end position="454"/>
    </location>
</feature>
<dbReference type="CDD" id="cd00082">
    <property type="entry name" value="HisKA"/>
    <property type="match status" value="1"/>
</dbReference>
<dbReference type="Gene3D" id="1.10.287.130">
    <property type="match status" value="1"/>
</dbReference>
<feature type="region of interest" description="Disordered" evidence="14">
    <location>
        <begin position="1"/>
        <end position="25"/>
    </location>
</feature>
<dbReference type="Pfam" id="PF02518">
    <property type="entry name" value="HATPase_c"/>
    <property type="match status" value="1"/>
</dbReference>
<keyword evidence="9 17" id="KW-0418">Kinase</keyword>
<sequence length="965" mass="103194">MEEARRRGGLVSITRDNSDERPDPDALLRRVQEEEEGAQADARPMGRLKVFFGYAAGVGKTYAMLEEAHRAQEAGVDVVVGYVEPHTRVDTLALLKGLEVLPPKRVCHRGIGLKEFDLDAALQRHPQVVLVDELAHSNAPGCRHRKRYQDVEELLRAGIDVYTTVNVQHLEGVNDKVAAVTSVAVSERVPDRLFDAADSVELVDLEPAELIERLRAGKVYAPERAAWALEHFFSRSNLGALREIALRRAADRLGRDRRQASEPRSAGADDVLVLIAGEGPQARVVRAAASLAEASGGTLVALAVEPSEDNGQTDAENAQMREALALAEQLGARVVTLTGDDPVQPAALYAASAGIRHIVAPATRQRAGWLPRKDLVYRLRRAAPEATVTAVPALDAPTALASTGVVTGFRPTAADAARAAAAVVLATAVSQIAWMVSPATSVILMVYLLVALLLATRADGFLYAVLVALGSVVAYSFFFTAPRFTFHAYGMSAPIIFTFLLIGTLASSSLAIRLKRQAAQATRRSYRTEVLLESTRMLQSATSLQGCLEAAAVQVVKILDYPVVMYEADATSPGGLRPPRVYDGPKGEGRVVDTAALTTPAEAAVAAWVAANGEAAGAGTDTLREARCRYVPIRGKDAVWGVAGLVLEGNDDLGPFEHNLLAALLDECGQAAESVALARRHRDLTMKAEKEALRTNLLRSISHDLRTPLTSISGDADMLLADEGALSPQQRRRLETDIAEDAAWLIGLVENLLSVTRLDDGDVQVQLQPELVADVVAEALRHASRRIADHQLEVLMDDELLMAQMDGRLIVQVLVNLVNNAIAYTPAGSTITVSAQAEGARVRFCVADNGPGIADGEKTRVFDLFYHGASAVMGARLSDKALLPGVTRPAGEGGDARRGMGLGLALCRSILRAHGGDMHLTDAQPHGCVFTFYLPVVSVTDGAMPCHGPLDAEKEEGEARDGADK</sequence>
<dbReference type="InterPro" id="IPR004358">
    <property type="entry name" value="Sig_transdc_His_kin-like_C"/>
</dbReference>
<dbReference type="InterPro" id="IPR036097">
    <property type="entry name" value="HisK_dim/P_sf"/>
</dbReference>
<gene>
    <name evidence="17" type="ORF">E5982_02995</name>
</gene>
<reference evidence="17 18" key="1">
    <citation type="submission" date="2019-04" db="EMBL/GenBank/DDBJ databases">
        <title>Microbes associate with the intestines of laboratory mice.</title>
        <authorList>
            <person name="Navarre W."/>
            <person name="Wong E."/>
            <person name="Huang K.C."/>
            <person name="Tropini C."/>
            <person name="Ng K."/>
            <person name="Yu B."/>
        </authorList>
    </citation>
    <scope>NUCLEOTIDE SEQUENCE [LARGE SCALE GENOMIC DNA]</scope>
    <source>
        <strain evidence="17 18">NM48_B13</strain>
    </source>
</reference>
<evidence type="ECO:0000256" key="5">
    <source>
        <dbReference type="ARBA" id="ARBA00022553"/>
    </source>
</evidence>
<keyword evidence="12" id="KW-0902">Two-component regulatory system</keyword>
<evidence type="ECO:0000259" key="16">
    <source>
        <dbReference type="PROSITE" id="PS50109"/>
    </source>
</evidence>
<dbReference type="InterPro" id="IPR003661">
    <property type="entry name" value="HisK_dim/P_dom"/>
</dbReference>
<dbReference type="PRINTS" id="PR00344">
    <property type="entry name" value="BCTRLSENSOR"/>
</dbReference>
<feature type="compositionally biased region" description="Basic and acidic residues" evidence="14">
    <location>
        <begin position="16"/>
        <end position="25"/>
    </location>
</feature>
<dbReference type="FunFam" id="3.40.50.300:FF:000483">
    <property type="entry name" value="Sensor histidine kinase KdpD"/>
    <property type="match status" value="1"/>
</dbReference>
<dbReference type="Pfam" id="PF13493">
    <property type="entry name" value="DUF4118"/>
    <property type="match status" value="1"/>
</dbReference>
<name>A0A4T9TIF9_9ACTN</name>
<accession>A0A4T9TIF9</accession>
<keyword evidence="6" id="KW-0808">Transferase</keyword>
<dbReference type="InterPro" id="IPR003594">
    <property type="entry name" value="HATPase_dom"/>
</dbReference>
<dbReference type="InterPro" id="IPR005467">
    <property type="entry name" value="His_kinase_dom"/>
</dbReference>
<keyword evidence="7 15" id="KW-0812">Transmembrane</keyword>
<keyword evidence="10" id="KW-0067">ATP-binding</keyword>
<dbReference type="GO" id="GO:0005737">
    <property type="term" value="C:cytoplasm"/>
    <property type="evidence" value="ECO:0007669"/>
    <property type="project" value="UniProtKB-ARBA"/>
</dbReference>
<dbReference type="SUPFAM" id="SSF47384">
    <property type="entry name" value="Homodimeric domain of signal transducing histidine kinase"/>
    <property type="match status" value="1"/>
</dbReference>
<evidence type="ECO:0000256" key="9">
    <source>
        <dbReference type="ARBA" id="ARBA00022777"/>
    </source>
</evidence>
<feature type="transmembrane region" description="Helical" evidence="15">
    <location>
        <begin position="461"/>
        <end position="481"/>
    </location>
</feature>
<dbReference type="Proteomes" id="UP000309454">
    <property type="component" value="Unassembled WGS sequence"/>
</dbReference>
<evidence type="ECO:0000256" key="15">
    <source>
        <dbReference type="SAM" id="Phobius"/>
    </source>
</evidence>
<evidence type="ECO:0000313" key="17">
    <source>
        <dbReference type="EMBL" id="TJW11202.1"/>
    </source>
</evidence>